<evidence type="ECO:0000313" key="1">
    <source>
        <dbReference type="EMBL" id="MCE8019849.1"/>
    </source>
</evidence>
<proteinExistence type="predicted"/>
<protein>
    <recommendedName>
        <fullName evidence="3">Secreted protein</fullName>
    </recommendedName>
</protein>
<sequence>MNKTLAAAVCLVGIGAGVHLLNTARDQPVTVDPEDLTPDQQRYCEKVEQWYREEMLDVAPKWRLGHPDEQGTYAQWCAGR</sequence>
<organism evidence="1 2">
    <name type="scientific">Billgrantia zhangzhouensis</name>
    <dbReference type="NCBI Taxonomy" id="2733481"/>
    <lineage>
        <taxon>Bacteria</taxon>
        <taxon>Pseudomonadati</taxon>
        <taxon>Pseudomonadota</taxon>
        <taxon>Gammaproteobacteria</taxon>
        <taxon>Oceanospirillales</taxon>
        <taxon>Halomonadaceae</taxon>
        <taxon>Billgrantia</taxon>
    </lineage>
</organism>
<evidence type="ECO:0000313" key="2">
    <source>
        <dbReference type="Proteomes" id="UP001320122"/>
    </source>
</evidence>
<comment type="caution">
    <text evidence="1">The sequence shown here is derived from an EMBL/GenBank/DDBJ whole genome shotgun (WGS) entry which is preliminary data.</text>
</comment>
<accession>A0ABS9ADN3</accession>
<name>A0ABS9ADN3_9GAMM</name>
<reference evidence="1 2" key="1">
    <citation type="journal article" date="2021" name="Front. Microbiol.">
        <title>Aerobic Denitrification and Heterotrophic Sulfur Oxidation in the Genus Halomonas Revealed by Six Novel Species Characterizations and Genome-Based Analysis.</title>
        <authorList>
            <person name="Wang L."/>
            <person name="Shao Z."/>
        </authorList>
    </citation>
    <scope>NUCLEOTIDE SEQUENCE [LARGE SCALE GENOMIC DNA]</scope>
    <source>
        <strain evidence="1 2">MCCC 1A11036</strain>
    </source>
</reference>
<keyword evidence="2" id="KW-1185">Reference proteome</keyword>
<dbReference type="EMBL" id="JABFTT010000004">
    <property type="protein sequence ID" value="MCE8019849.1"/>
    <property type="molecule type" value="Genomic_DNA"/>
</dbReference>
<gene>
    <name evidence="1" type="ORF">HOP51_06935</name>
</gene>
<dbReference type="Proteomes" id="UP001320122">
    <property type="component" value="Unassembled WGS sequence"/>
</dbReference>
<evidence type="ECO:0008006" key="3">
    <source>
        <dbReference type="Google" id="ProtNLM"/>
    </source>
</evidence>
<dbReference type="RefSeq" id="WP_234273213.1">
    <property type="nucleotide sequence ID" value="NZ_JABFTT010000004.1"/>
</dbReference>